<evidence type="ECO:0000313" key="6">
    <source>
        <dbReference type="Proteomes" id="UP000294802"/>
    </source>
</evidence>
<dbReference type="InterPro" id="IPR027417">
    <property type="entry name" value="P-loop_NTPase"/>
</dbReference>
<accession>A0A4R6BVI0</accession>
<protein>
    <submittedName>
        <fullName evidence="5">ABC transporter ATP-binding protein</fullName>
    </submittedName>
</protein>
<keyword evidence="3 5" id="KW-0067">ATP-binding</keyword>
<name>A0A4R6BVI0_9STAP</name>
<keyword evidence="6" id="KW-1185">Reference proteome</keyword>
<proteinExistence type="predicted"/>
<evidence type="ECO:0000256" key="2">
    <source>
        <dbReference type="ARBA" id="ARBA00022741"/>
    </source>
</evidence>
<dbReference type="SUPFAM" id="SSF52540">
    <property type="entry name" value="P-loop containing nucleoside triphosphate hydrolases"/>
    <property type="match status" value="1"/>
</dbReference>
<reference evidence="5 6" key="1">
    <citation type="submission" date="2019-01" db="EMBL/GenBank/DDBJ databases">
        <title>Draft genome sequences of the type strains of six Macrococcus species.</title>
        <authorList>
            <person name="Mazhar S."/>
            <person name="Altermann E."/>
            <person name="Hill C."/>
            <person name="Mcauliffe O."/>
        </authorList>
    </citation>
    <scope>NUCLEOTIDE SEQUENCE [LARGE SCALE GENOMIC DNA]</scope>
    <source>
        <strain evidence="5 6">CCM4815</strain>
    </source>
</reference>
<evidence type="ECO:0000259" key="4">
    <source>
        <dbReference type="PROSITE" id="PS50893"/>
    </source>
</evidence>
<organism evidence="5 6">
    <name type="scientific">Macrococcus lamae</name>
    <dbReference type="NCBI Taxonomy" id="198484"/>
    <lineage>
        <taxon>Bacteria</taxon>
        <taxon>Bacillati</taxon>
        <taxon>Bacillota</taxon>
        <taxon>Bacilli</taxon>
        <taxon>Bacillales</taxon>
        <taxon>Staphylococcaceae</taxon>
        <taxon>Macrococcus</taxon>
    </lineage>
</organism>
<feature type="domain" description="ABC transporter" evidence="4">
    <location>
        <begin position="3"/>
        <end position="228"/>
    </location>
</feature>
<dbReference type="PANTHER" id="PTHR42939">
    <property type="entry name" value="ABC TRANSPORTER ATP-BINDING PROTEIN ALBC-RELATED"/>
    <property type="match status" value="1"/>
</dbReference>
<dbReference type="CDD" id="cd03230">
    <property type="entry name" value="ABC_DR_subfamily_A"/>
    <property type="match status" value="1"/>
</dbReference>
<dbReference type="GO" id="GO:0005524">
    <property type="term" value="F:ATP binding"/>
    <property type="evidence" value="ECO:0007669"/>
    <property type="project" value="UniProtKB-KW"/>
</dbReference>
<dbReference type="OrthoDB" id="9801987at2"/>
<comment type="caution">
    <text evidence="5">The sequence shown here is derived from an EMBL/GenBank/DDBJ whole genome shotgun (WGS) entry which is preliminary data.</text>
</comment>
<dbReference type="Gene3D" id="3.40.50.300">
    <property type="entry name" value="P-loop containing nucleotide triphosphate hydrolases"/>
    <property type="match status" value="1"/>
</dbReference>
<dbReference type="GO" id="GO:0016887">
    <property type="term" value="F:ATP hydrolysis activity"/>
    <property type="evidence" value="ECO:0007669"/>
    <property type="project" value="InterPro"/>
</dbReference>
<dbReference type="PANTHER" id="PTHR42939:SF1">
    <property type="entry name" value="ABC TRANSPORTER ATP-BINDING PROTEIN ALBC-RELATED"/>
    <property type="match status" value="1"/>
</dbReference>
<gene>
    <name evidence="5" type="ORF">ERX29_04115</name>
</gene>
<evidence type="ECO:0000313" key="5">
    <source>
        <dbReference type="EMBL" id="TDM12302.1"/>
    </source>
</evidence>
<dbReference type="AlphaFoldDB" id="A0A4R6BVI0"/>
<dbReference type="Pfam" id="PF00005">
    <property type="entry name" value="ABC_tran"/>
    <property type="match status" value="1"/>
</dbReference>
<dbReference type="InterPro" id="IPR003593">
    <property type="entry name" value="AAA+_ATPase"/>
</dbReference>
<dbReference type="InterPro" id="IPR051782">
    <property type="entry name" value="ABC_Transporter_VariousFunc"/>
</dbReference>
<dbReference type="PROSITE" id="PS50893">
    <property type="entry name" value="ABC_TRANSPORTER_2"/>
    <property type="match status" value="1"/>
</dbReference>
<dbReference type="Proteomes" id="UP000294802">
    <property type="component" value="Unassembled WGS sequence"/>
</dbReference>
<keyword evidence="2" id="KW-0547">Nucleotide-binding</keyword>
<dbReference type="InterPro" id="IPR003439">
    <property type="entry name" value="ABC_transporter-like_ATP-bd"/>
</dbReference>
<dbReference type="SMART" id="SM00382">
    <property type="entry name" value="AAA"/>
    <property type="match status" value="1"/>
</dbReference>
<keyword evidence="1" id="KW-0813">Transport</keyword>
<evidence type="ECO:0000256" key="3">
    <source>
        <dbReference type="ARBA" id="ARBA00022840"/>
    </source>
</evidence>
<evidence type="ECO:0000256" key="1">
    <source>
        <dbReference type="ARBA" id="ARBA00022448"/>
    </source>
</evidence>
<sequence>MMIEIRQASKSFGTYKAVNKVTLDIKPGSIHGLLGSNGAGKTTLLKLLAAIYNTDSGVIHYNGKSIFENLNYKSEMIFIADIPYFFKNVNLKEMATFYKETFPSFSMKRFNQLTELLNINPLVRITKLSKGMKRQCAFILAISARPKIMLLDEPFDGLDPIVRHTIKNILIQDVSNYQTALFVSSHNLREMEDFCDSISIMHKGEVLLARELDDLKSDVCKLQMAFKELPLETFYKNFNILEKNEKGRVVTCIVRGNFDNIEQTITAAHPLMYDILPLSLEEIFTYELGGYGYAIENIIVE</sequence>
<dbReference type="EMBL" id="SCWB01000005">
    <property type="protein sequence ID" value="TDM12302.1"/>
    <property type="molecule type" value="Genomic_DNA"/>
</dbReference>